<evidence type="ECO:0000313" key="12">
    <source>
        <dbReference type="Proteomes" id="UP001319045"/>
    </source>
</evidence>
<keyword evidence="12" id="KW-1185">Reference proteome</keyword>
<evidence type="ECO:0000256" key="8">
    <source>
        <dbReference type="ARBA" id="ARBA00023326"/>
    </source>
</evidence>
<dbReference type="PROSITE" id="PS51257">
    <property type="entry name" value="PROKAR_LIPOPROTEIN"/>
    <property type="match status" value="1"/>
</dbReference>
<dbReference type="PANTHER" id="PTHR31490">
    <property type="entry name" value="GLYCOSYL HYDROLASE"/>
    <property type="match status" value="1"/>
</dbReference>
<feature type="domain" description="GH10" evidence="10">
    <location>
        <begin position="53"/>
        <end position="557"/>
    </location>
</feature>
<evidence type="ECO:0000256" key="1">
    <source>
        <dbReference type="ARBA" id="ARBA00000681"/>
    </source>
</evidence>
<evidence type="ECO:0000256" key="7">
    <source>
        <dbReference type="ARBA" id="ARBA00023295"/>
    </source>
</evidence>
<keyword evidence="6 9" id="KW-0119">Carbohydrate metabolism</keyword>
<dbReference type="Pfam" id="PF00331">
    <property type="entry name" value="Glyco_hydro_10"/>
    <property type="match status" value="2"/>
</dbReference>
<dbReference type="Proteomes" id="UP001319045">
    <property type="component" value="Chromosome"/>
</dbReference>
<reference evidence="11 12" key="1">
    <citation type="journal article" date="2022" name="Int. J. Syst. Evol. Microbiol.">
        <title>Prevotella herbatica sp. nov., a plant polysaccharide-decomposing anaerobic bacterium isolated from a methanogenic reactor.</title>
        <authorList>
            <person name="Uek A."/>
            <person name="Tonouchi A."/>
            <person name="Kaku N."/>
            <person name="Ueki K."/>
        </authorList>
    </citation>
    <scope>NUCLEOTIDE SEQUENCE [LARGE SCALE GENOMIC DNA]</scope>
    <source>
        <strain evidence="11 12">WR041</strain>
    </source>
</reference>
<comment type="similarity">
    <text evidence="2 9">Belongs to the glycosyl hydrolase 10 (cellulase F) family.</text>
</comment>
<proteinExistence type="inferred from homology"/>
<dbReference type="EMBL" id="AP024484">
    <property type="protein sequence ID" value="BCS85403.1"/>
    <property type="molecule type" value="Genomic_DNA"/>
</dbReference>
<dbReference type="InterPro" id="IPR017853">
    <property type="entry name" value="GH"/>
</dbReference>
<dbReference type="SUPFAM" id="SSF51445">
    <property type="entry name" value="(Trans)glycosidases"/>
    <property type="match status" value="1"/>
</dbReference>
<dbReference type="PROSITE" id="PS51760">
    <property type="entry name" value="GH10_2"/>
    <property type="match status" value="1"/>
</dbReference>
<dbReference type="EC" id="3.2.1.8" evidence="9"/>
<keyword evidence="5 9" id="KW-0378">Hydrolase</keyword>
<dbReference type="PRINTS" id="PR00134">
    <property type="entry name" value="GLHYDRLASE10"/>
</dbReference>
<evidence type="ECO:0000256" key="9">
    <source>
        <dbReference type="RuleBase" id="RU361174"/>
    </source>
</evidence>
<sequence>MKYNKIISFAAAAVLLCGCTDNDMFSQAPKEPGITGQYDYLNGYNKLKTYVDRNANPNFKLGTGVSAADYLGHKRAWTVTNENFDEFTPGNAMKFASVVGDDGTMNFSTVKDLVNKSAEAGLTIYGHTLCWHSQQNVTYLKSLLAPPNYFLHVTSTSSGKNAWDASVTYALSNPLVVDKTYVIKLKGKINAEEWASGDPVQLYFWPSCEKGTQYLSGFQLTKAWNEVSLEFKASQPIEKLNFEFGFLKGDFCIDDISLVEKGTDKNLILNSDFEDDNVSNWTFPSWLKQLSIIRDKEESANSGGEEAAKDSLNKVLDKWIGGMMTACDGKVKAFDAVNEPMSDHVPTELKTAGRDGSAKTNFFWQDYLGKDYARTVVALARKYGPSDLKLFINDYGLESATQNNAKCLGLIDMIKYWESDGVTKIDGIGTQMHVTCSLNPTTQKQNEDAVVNQFKLLAATGKLIKISELDMGLADAADKTLTTDSVNTEEEQNAQKAYYNFIIKAYFDNIPVAQRYGITLWSQTDSPAGSGWRPNEPIGIWNKDFVRKPAYAGFADGLAGK</sequence>
<dbReference type="InterPro" id="IPR001000">
    <property type="entry name" value="GH10_dom"/>
</dbReference>
<evidence type="ECO:0000256" key="4">
    <source>
        <dbReference type="ARBA" id="ARBA00022729"/>
    </source>
</evidence>
<dbReference type="PANTHER" id="PTHR31490:SF88">
    <property type="entry name" value="BETA-XYLANASE"/>
    <property type="match status" value="1"/>
</dbReference>
<accession>A0ABM7NYC1</accession>
<keyword evidence="3" id="KW-0858">Xylan degradation</keyword>
<keyword evidence="4" id="KW-0732">Signal</keyword>
<gene>
    <name evidence="11" type="ORF">prwr041_12960</name>
</gene>
<dbReference type="InterPro" id="IPR008979">
    <property type="entry name" value="Galactose-bd-like_sf"/>
</dbReference>
<evidence type="ECO:0000259" key="10">
    <source>
        <dbReference type="PROSITE" id="PS51760"/>
    </source>
</evidence>
<evidence type="ECO:0000256" key="3">
    <source>
        <dbReference type="ARBA" id="ARBA00022651"/>
    </source>
</evidence>
<keyword evidence="8 9" id="KW-0624">Polysaccharide degradation</keyword>
<evidence type="ECO:0000256" key="6">
    <source>
        <dbReference type="ARBA" id="ARBA00023277"/>
    </source>
</evidence>
<dbReference type="RefSeq" id="WP_207153061.1">
    <property type="nucleotide sequence ID" value="NZ_AP024484.1"/>
</dbReference>
<evidence type="ECO:0000313" key="11">
    <source>
        <dbReference type="EMBL" id="BCS85403.1"/>
    </source>
</evidence>
<dbReference type="SUPFAM" id="SSF49785">
    <property type="entry name" value="Galactose-binding domain-like"/>
    <property type="match status" value="1"/>
</dbReference>
<comment type="catalytic activity">
    <reaction evidence="1 9">
        <text>Endohydrolysis of (1-&gt;4)-beta-D-xylosidic linkages in xylans.</text>
        <dbReference type="EC" id="3.2.1.8"/>
    </reaction>
</comment>
<organism evidence="11 12">
    <name type="scientific">Prevotella herbatica</name>
    <dbReference type="NCBI Taxonomy" id="2801997"/>
    <lineage>
        <taxon>Bacteria</taxon>
        <taxon>Pseudomonadati</taxon>
        <taxon>Bacteroidota</taxon>
        <taxon>Bacteroidia</taxon>
        <taxon>Bacteroidales</taxon>
        <taxon>Prevotellaceae</taxon>
        <taxon>Prevotella</taxon>
    </lineage>
</organism>
<keyword evidence="7 9" id="KW-0326">Glycosidase</keyword>
<dbReference type="Gene3D" id="3.20.20.80">
    <property type="entry name" value="Glycosidases"/>
    <property type="match status" value="2"/>
</dbReference>
<evidence type="ECO:0000256" key="2">
    <source>
        <dbReference type="ARBA" id="ARBA00007495"/>
    </source>
</evidence>
<protein>
    <recommendedName>
        <fullName evidence="9">Beta-xylanase</fullName>
        <ecNumber evidence="9">3.2.1.8</ecNumber>
    </recommendedName>
</protein>
<dbReference type="SMART" id="SM00633">
    <property type="entry name" value="Glyco_10"/>
    <property type="match status" value="1"/>
</dbReference>
<dbReference type="InterPro" id="IPR044846">
    <property type="entry name" value="GH10"/>
</dbReference>
<evidence type="ECO:0000256" key="5">
    <source>
        <dbReference type="ARBA" id="ARBA00022801"/>
    </source>
</evidence>
<name>A0ABM7NYC1_9BACT</name>